<dbReference type="CDD" id="cd04182">
    <property type="entry name" value="GT_2_like_f"/>
    <property type="match status" value="1"/>
</dbReference>
<dbReference type="PANTHER" id="PTHR43777">
    <property type="entry name" value="MOLYBDENUM COFACTOR CYTIDYLYLTRANSFERASE"/>
    <property type="match status" value="1"/>
</dbReference>
<dbReference type="EMBL" id="FNDN01000013">
    <property type="protein sequence ID" value="SDI94234.1"/>
    <property type="molecule type" value="Genomic_DNA"/>
</dbReference>
<evidence type="ECO:0000259" key="1">
    <source>
        <dbReference type="Pfam" id="PF12804"/>
    </source>
</evidence>
<feature type="domain" description="MobA-like NTP transferase" evidence="1">
    <location>
        <begin position="13"/>
        <end position="173"/>
    </location>
</feature>
<protein>
    <submittedName>
        <fullName evidence="2">Nicotine blue oxidoreductase</fullName>
    </submittedName>
</protein>
<gene>
    <name evidence="2" type="ORF">SAMN05444695_11395</name>
</gene>
<dbReference type="SUPFAM" id="SSF53448">
    <property type="entry name" value="Nucleotide-diphospho-sugar transferases"/>
    <property type="match status" value="1"/>
</dbReference>
<dbReference type="InterPro" id="IPR029044">
    <property type="entry name" value="Nucleotide-diphossugar_trans"/>
</dbReference>
<name>A0A1G8PNZ7_9NOCA</name>
<evidence type="ECO:0000313" key="3">
    <source>
        <dbReference type="Proteomes" id="UP000183263"/>
    </source>
</evidence>
<dbReference type="PANTHER" id="PTHR43777:SF1">
    <property type="entry name" value="MOLYBDENUM COFACTOR CYTIDYLYLTRANSFERASE"/>
    <property type="match status" value="1"/>
</dbReference>
<dbReference type="AlphaFoldDB" id="A0A1G8PNZ7"/>
<dbReference type="Proteomes" id="UP000183263">
    <property type="component" value="Unassembled WGS sequence"/>
</dbReference>
<reference evidence="2 3" key="1">
    <citation type="submission" date="2016-10" db="EMBL/GenBank/DDBJ databases">
        <authorList>
            <person name="de Groot N.N."/>
        </authorList>
    </citation>
    <scope>NUCLEOTIDE SEQUENCE [LARGE SCALE GENOMIC DNA]</scope>
    <source>
        <strain evidence="2 3">DSM 44892</strain>
    </source>
</reference>
<dbReference type="Pfam" id="PF12804">
    <property type="entry name" value="NTP_transf_3"/>
    <property type="match status" value="1"/>
</dbReference>
<dbReference type="GO" id="GO:0016779">
    <property type="term" value="F:nucleotidyltransferase activity"/>
    <property type="evidence" value="ECO:0007669"/>
    <property type="project" value="UniProtKB-ARBA"/>
</dbReference>
<evidence type="ECO:0000313" key="2">
    <source>
        <dbReference type="EMBL" id="SDI94234.1"/>
    </source>
</evidence>
<dbReference type="RefSeq" id="WP_072739460.1">
    <property type="nucleotide sequence ID" value="NZ_CP048813.1"/>
</dbReference>
<dbReference type="Gene3D" id="3.90.550.10">
    <property type="entry name" value="Spore Coat Polysaccharide Biosynthesis Protein SpsA, Chain A"/>
    <property type="match status" value="1"/>
</dbReference>
<accession>A0A1G8PNZ7</accession>
<keyword evidence="3" id="KW-1185">Reference proteome</keyword>
<organism evidence="2 3">
    <name type="scientific">Rhodococcus triatomae</name>
    <dbReference type="NCBI Taxonomy" id="300028"/>
    <lineage>
        <taxon>Bacteria</taxon>
        <taxon>Bacillati</taxon>
        <taxon>Actinomycetota</taxon>
        <taxon>Actinomycetes</taxon>
        <taxon>Mycobacteriales</taxon>
        <taxon>Nocardiaceae</taxon>
        <taxon>Rhodococcus</taxon>
    </lineage>
</organism>
<proteinExistence type="predicted"/>
<sequence length="198" mass="20548">MDRTPDVEQRVCGIVLAAGAGRRFGAPKAGIVFEGRTLAERAAALLLGGGCDDVVVVTGALAQGLRLHSSANLHLVHNPLWNTGMASSLRAGLDAAAERGADAAVLTLVDLPWIGPEAVRRVIARHREGASVVAATYDGRRGHPILFARKHFADVAASAQGDSGARRFLAAHPTVADVDCTDTGRIDDVDVPADLPGP</sequence>
<dbReference type="InterPro" id="IPR025877">
    <property type="entry name" value="MobA-like_NTP_Trfase"/>
</dbReference>